<name>A0A1X6Y4U5_9RHOB</name>
<keyword evidence="6 7" id="KW-0786">Thiamine pyrophosphate</keyword>
<dbReference type="InterPro" id="IPR012000">
    <property type="entry name" value="Thiamin_PyroP_enz_cen_dom"/>
</dbReference>
<dbReference type="PROSITE" id="PS51296">
    <property type="entry name" value="RIESKE"/>
    <property type="match status" value="1"/>
</dbReference>
<dbReference type="GO" id="GO:0019752">
    <property type="term" value="P:carboxylic acid metabolic process"/>
    <property type="evidence" value="ECO:0007669"/>
    <property type="project" value="UniProtKB-ARBA"/>
</dbReference>
<dbReference type="PANTHER" id="PTHR42981">
    <property type="entry name" value="PYRUVATE DEHYDROGENASE [UBIQUINONE]"/>
    <property type="match status" value="1"/>
</dbReference>
<evidence type="ECO:0000256" key="4">
    <source>
        <dbReference type="ARBA" id="ARBA00023004"/>
    </source>
</evidence>
<dbReference type="InterPro" id="IPR011766">
    <property type="entry name" value="TPP_enzyme_TPP-bd"/>
</dbReference>
<evidence type="ECO:0000256" key="1">
    <source>
        <dbReference type="ARBA" id="ARBA00007812"/>
    </source>
</evidence>
<dbReference type="EMBL" id="FWFK01000001">
    <property type="protein sequence ID" value="SLN10389.1"/>
    <property type="molecule type" value="Genomic_DNA"/>
</dbReference>
<feature type="domain" description="Rieske" evidence="8">
    <location>
        <begin position="8"/>
        <end position="108"/>
    </location>
</feature>
<dbReference type="Pfam" id="PF00205">
    <property type="entry name" value="TPP_enzyme_M"/>
    <property type="match status" value="1"/>
</dbReference>
<accession>A0A1X6Y4U5</accession>
<evidence type="ECO:0000256" key="7">
    <source>
        <dbReference type="RuleBase" id="RU362132"/>
    </source>
</evidence>
<keyword evidence="4" id="KW-0408">Iron</keyword>
<dbReference type="InterPro" id="IPR036922">
    <property type="entry name" value="Rieske_2Fe-2S_sf"/>
</dbReference>
<protein>
    <submittedName>
        <fullName evidence="9">Putative thiamine pyrophosphate-containing protein YdaP</fullName>
    </submittedName>
</protein>
<evidence type="ECO:0000256" key="6">
    <source>
        <dbReference type="ARBA" id="ARBA00023052"/>
    </source>
</evidence>
<evidence type="ECO:0000256" key="5">
    <source>
        <dbReference type="ARBA" id="ARBA00023014"/>
    </source>
</evidence>
<keyword evidence="10" id="KW-1185">Reference proteome</keyword>
<dbReference type="CDD" id="cd03467">
    <property type="entry name" value="Rieske"/>
    <property type="match status" value="1"/>
</dbReference>
<dbReference type="PANTHER" id="PTHR42981:SF2">
    <property type="entry name" value="PYRUVATE DEHYDROGENASE [UBIQUINONE]"/>
    <property type="match status" value="1"/>
</dbReference>
<proteinExistence type="inferred from homology"/>
<dbReference type="GO" id="GO:0003824">
    <property type="term" value="F:catalytic activity"/>
    <property type="evidence" value="ECO:0007669"/>
    <property type="project" value="InterPro"/>
</dbReference>
<dbReference type="InterPro" id="IPR017941">
    <property type="entry name" value="Rieske_2Fe-2S"/>
</dbReference>
<dbReference type="InterPro" id="IPR012001">
    <property type="entry name" value="Thiamin_PyroP_enz_TPP-bd_dom"/>
</dbReference>
<dbReference type="GO" id="GO:0000287">
    <property type="term" value="F:magnesium ion binding"/>
    <property type="evidence" value="ECO:0007669"/>
    <property type="project" value="InterPro"/>
</dbReference>
<dbReference type="SUPFAM" id="SSF52467">
    <property type="entry name" value="DHS-like NAD/FAD-binding domain"/>
    <property type="match status" value="1"/>
</dbReference>
<dbReference type="AlphaFoldDB" id="A0A1X6Y4U5"/>
<dbReference type="InterPro" id="IPR047210">
    <property type="entry name" value="TPP_PYR_POXB-like"/>
</dbReference>
<dbReference type="InterPro" id="IPR029061">
    <property type="entry name" value="THDP-binding"/>
</dbReference>
<keyword evidence="2" id="KW-0001">2Fe-2S</keyword>
<dbReference type="GO" id="GO:0051537">
    <property type="term" value="F:2 iron, 2 sulfur cluster binding"/>
    <property type="evidence" value="ECO:0007669"/>
    <property type="project" value="UniProtKB-KW"/>
</dbReference>
<dbReference type="Pfam" id="PF02775">
    <property type="entry name" value="TPP_enzyme_C"/>
    <property type="match status" value="1"/>
</dbReference>
<reference evidence="9 10" key="1">
    <citation type="submission" date="2017-03" db="EMBL/GenBank/DDBJ databases">
        <authorList>
            <person name="Afonso C.L."/>
            <person name="Miller P.J."/>
            <person name="Scott M.A."/>
            <person name="Spackman E."/>
            <person name="Goraichik I."/>
            <person name="Dimitrov K.M."/>
            <person name="Suarez D.L."/>
            <person name="Swayne D.E."/>
        </authorList>
    </citation>
    <scope>NUCLEOTIDE SEQUENCE [LARGE SCALE GENOMIC DNA]</scope>
    <source>
        <strain evidence="9 10">CECT 8625</strain>
    </source>
</reference>
<dbReference type="CDD" id="cd07039">
    <property type="entry name" value="TPP_PYR_POX"/>
    <property type="match status" value="1"/>
</dbReference>
<keyword evidence="3" id="KW-0479">Metal-binding</keyword>
<dbReference type="Pfam" id="PF02776">
    <property type="entry name" value="TPP_enzyme_N"/>
    <property type="match status" value="1"/>
</dbReference>
<evidence type="ECO:0000259" key="8">
    <source>
        <dbReference type="PROSITE" id="PS51296"/>
    </source>
</evidence>
<organism evidence="9 10">
    <name type="scientific">Roseivivax jejudonensis</name>
    <dbReference type="NCBI Taxonomy" id="1529041"/>
    <lineage>
        <taxon>Bacteria</taxon>
        <taxon>Pseudomonadati</taxon>
        <taxon>Pseudomonadota</taxon>
        <taxon>Alphaproteobacteria</taxon>
        <taxon>Rhodobacterales</taxon>
        <taxon>Roseobacteraceae</taxon>
        <taxon>Roseivivax</taxon>
    </lineage>
</organism>
<dbReference type="OrthoDB" id="4494979at2"/>
<sequence>MKDEALDWVSVGAADLPEGRVKTVSARTRYLCLSHFDGRWAAMDNHCPHQGGPLGEGTIERGVEGKCWIRCPWHGWDFDPITGAPPGGHADAGQTTYPVKVEGGEVFVGLTPDPPRARTVTDAIAETMVAWGIKRVFGMVGHSNLGLADAIRRRTADGEMAYVGIRHEGAAAFAASAYGKLAGRPAACLTIAGPGATNLLTGLWDAKVDRAPVLALTGQVQTQVFGPGAFQDIDLGSAFEAVSRFSQPVLSTSNHPKLAALAIKTALIERDVAHLIFPDDVQTQPSEAPALPPAGRVGGAVVKPSDADIGAALQLIGGARRPVIVMGHGAWEARDRIIALAETLGAPVLTTFKGKGLIPDDHPNAGGVLGRSGTPIASWFMNECDLQIVLGASFSNHTGIDRGKPTIQVDFERMQLGKFHPVTLPIWGEIGAFCDAVAPRVTCHPDADDQIADLATRWSMWREEKQRRLSEERGTGVHSVAVFEALARVAPPDALIAVDVGNNTYSFGRYFETRGQRVLMSGYLGSIGFALPAAMGAWAATQDIEDFAGRKVISISGDGGFGQYAMELTTAVKYRMDITHVLLHNAELGKISKEQRSGEWPVWETSLVNPSFAAFARLCGAQGSKVTKGLDVEAALAEAIAVPGPALVEIMTDPELV</sequence>
<evidence type="ECO:0000256" key="2">
    <source>
        <dbReference type="ARBA" id="ARBA00022714"/>
    </source>
</evidence>
<dbReference type="Pfam" id="PF00355">
    <property type="entry name" value="Rieske"/>
    <property type="match status" value="1"/>
</dbReference>
<comment type="similarity">
    <text evidence="1 7">Belongs to the TPP enzyme family.</text>
</comment>
<evidence type="ECO:0000313" key="10">
    <source>
        <dbReference type="Proteomes" id="UP000193570"/>
    </source>
</evidence>
<dbReference type="Gene3D" id="2.102.10.10">
    <property type="entry name" value="Rieske [2Fe-2S] iron-sulphur domain"/>
    <property type="match status" value="1"/>
</dbReference>
<dbReference type="RefSeq" id="WP_085789994.1">
    <property type="nucleotide sequence ID" value="NZ_FWFK01000001.1"/>
</dbReference>
<evidence type="ECO:0000313" key="9">
    <source>
        <dbReference type="EMBL" id="SLN10389.1"/>
    </source>
</evidence>
<dbReference type="Gene3D" id="3.40.50.1220">
    <property type="entry name" value="TPP-binding domain"/>
    <property type="match status" value="1"/>
</dbReference>
<evidence type="ECO:0000256" key="3">
    <source>
        <dbReference type="ARBA" id="ARBA00022723"/>
    </source>
</evidence>
<dbReference type="GO" id="GO:0030976">
    <property type="term" value="F:thiamine pyrophosphate binding"/>
    <property type="evidence" value="ECO:0007669"/>
    <property type="project" value="InterPro"/>
</dbReference>
<dbReference type="InterPro" id="IPR047211">
    <property type="entry name" value="POXB-like"/>
</dbReference>
<keyword evidence="5" id="KW-0411">Iron-sulfur</keyword>
<dbReference type="SUPFAM" id="SSF50022">
    <property type="entry name" value="ISP domain"/>
    <property type="match status" value="1"/>
</dbReference>
<dbReference type="InterPro" id="IPR029035">
    <property type="entry name" value="DHS-like_NAD/FAD-binding_dom"/>
</dbReference>
<dbReference type="SUPFAM" id="SSF52518">
    <property type="entry name" value="Thiamin diphosphate-binding fold (THDP-binding)"/>
    <property type="match status" value="2"/>
</dbReference>
<dbReference type="Gene3D" id="3.40.50.970">
    <property type="match status" value="2"/>
</dbReference>
<gene>
    <name evidence="9" type="primary">ydaP</name>
    <name evidence="9" type="ORF">ROJ8625_00209</name>
</gene>
<dbReference type="Proteomes" id="UP000193570">
    <property type="component" value="Unassembled WGS sequence"/>
</dbReference>